<dbReference type="RefSeq" id="WP_179648008.1">
    <property type="nucleotide sequence ID" value="NZ_JACBZM010000001.1"/>
</dbReference>
<accession>A0A7Y9ZEL6</accession>
<name>A0A7Y9ZEL6_9ACTN</name>
<proteinExistence type="predicted"/>
<protein>
    <submittedName>
        <fullName evidence="1">Uncharacterized protein</fullName>
    </submittedName>
</protein>
<evidence type="ECO:0000313" key="2">
    <source>
        <dbReference type="Proteomes" id="UP000562045"/>
    </source>
</evidence>
<organism evidence="1 2">
    <name type="scientific">Nocardioides aromaticivorans</name>
    <dbReference type="NCBI Taxonomy" id="200618"/>
    <lineage>
        <taxon>Bacteria</taxon>
        <taxon>Bacillati</taxon>
        <taxon>Actinomycetota</taxon>
        <taxon>Actinomycetes</taxon>
        <taxon>Propionibacteriales</taxon>
        <taxon>Nocardioidaceae</taxon>
        <taxon>Nocardioides</taxon>
    </lineage>
</organism>
<comment type="caution">
    <text evidence="1">The sequence shown here is derived from an EMBL/GenBank/DDBJ whole genome shotgun (WGS) entry which is preliminary data.</text>
</comment>
<evidence type="ECO:0000313" key="1">
    <source>
        <dbReference type="EMBL" id="NYI44004.1"/>
    </source>
</evidence>
<dbReference type="AlphaFoldDB" id="A0A7Y9ZEL6"/>
<dbReference type="EMBL" id="JACBZM010000001">
    <property type="protein sequence ID" value="NYI44004.1"/>
    <property type="molecule type" value="Genomic_DNA"/>
</dbReference>
<dbReference type="Proteomes" id="UP000562045">
    <property type="component" value="Unassembled WGS sequence"/>
</dbReference>
<reference evidence="1 2" key="1">
    <citation type="submission" date="2020-07" db="EMBL/GenBank/DDBJ databases">
        <title>Sequencing the genomes of 1000 actinobacteria strains.</title>
        <authorList>
            <person name="Klenk H.-P."/>
        </authorList>
    </citation>
    <scope>NUCLEOTIDE SEQUENCE [LARGE SCALE GENOMIC DNA]</scope>
    <source>
        <strain evidence="1 2">DSM 15131</strain>
    </source>
</reference>
<sequence length="338" mass="35500">MTNAPLADRLLDAQVAWLVGRLTGDELPGMVERDLRALLDLESRITLADLVDAARAKQIVREALATVPASTGASTIVTMVADVVYDGPEASYTLGEVVAREDVERIATEVLSRTDLLARLLDDVSASPLASSLASRFVGRLVGEVLQSNRAAAERIPGLGALVALGVGAAGVVAGAADKQIEGVLGMGATFATRRLNRVLVETLKDPAARAAVLEVYDLYADRPIPHLRDAAKRTDVHQTAGLLQDVAISGATSEPVLALADALVEAFWRIYGDHPATAFATDLGLDRDALVAQATSMASVAVAVAHDNGDLERLVRERLAPFYASPEVAAILDESVG</sequence>
<gene>
    <name evidence="1" type="ORF">BJ993_001084</name>
</gene>